<protein>
    <submittedName>
        <fullName evidence="1">Uncharacterized protein</fullName>
    </submittedName>
</protein>
<dbReference type="Proteomes" id="UP000030002">
    <property type="component" value="Unassembled WGS sequence"/>
</dbReference>
<name>A0A0A0J8C7_9MICO</name>
<dbReference type="eggNOG" id="ENOG503238M">
    <property type="taxonomic scope" value="Bacteria"/>
</dbReference>
<dbReference type="EMBL" id="AVPJ01000004">
    <property type="protein sequence ID" value="KGN33413.1"/>
    <property type="molecule type" value="Genomic_DNA"/>
</dbReference>
<proteinExistence type="predicted"/>
<gene>
    <name evidence="1" type="ORF">N802_15265</name>
</gene>
<keyword evidence="2" id="KW-1185">Reference proteome</keyword>
<reference evidence="1 2" key="1">
    <citation type="submission" date="2013-08" db="EMBL/GenBank/DDBJ databases">
        <title>The genome sequence of Knoellia sinensis.</title>
        <authorList>
            <person name="Zhu W."/>
            <person name="Wang G."/>
        </authorList>
    </citation>
    <scope>NUCLEOTIDE SEQUENCE [LARGE SCALE GENOMIC DNA]</scope>
    <source>
        <strain evidence="1 2">KCTC 19936</strain>
    </source>
</reference>
<organism evidence="1 2">
    <name type="scientific">Knoellia sinensis KCTC 19936</name>
    <dbReference type="NCBI Taxonomy" id="1385520"/>
    <lineage>
        <taxon>Bacteria</taxon>
        <taxon>Bacillati</taxon>
        <taxon>Actinomycetota</taxon>
        <taxon>Actinomycetes</taxon>
        <taxon>Micrococcales</taxon>
        <taxon>Intrasporangiaceae</taxon>
        <taxon>Knoellia</taxon>
    </lineage>
</organism>
<dbReference type="RefSeq" id="WP_035914357.1">
    <property type="nucleotide sequence ID" value="NZ_AVPJ01000004.1"/>
</dbReference>
<dbReference type="AlphaFoldDB" id="A0A0A0J8C7"/>
<accession>A0A0A0J8C7</accession>
<dbReference type="OrthoDB" id="3822678at2"/>
<comment type="caution">
    <text evidence="1">The sequence shown here is derived from an EMBL/GenBank/DDBJ whole genome shotgun (WGS) entry which is preliminary data.</text>
</comment>
<evidence type="ECO:0000313" key="2">
    <source>
        <dbReference type="Proteomes" id="UP000030002"/>
    </source>
</evidence>
<evidence type="ECO:0000313" key="1">
    <source>
        <dbReference type="EMBL" id="KGN33413.1"/>
    </source>
</evidence>
<sequence length="140" mass="15348">MTFENLPNNWPDLPLDDPDLRADVVDLVVSYRDRLAGCLALLALDEVHLIMGEPIVIAEMGERGPADVHEVLTALFEHGRPPGLVAALGRPGPPRFTDGDRELHQALVEVCRAQEVELIATYVASESAVRELPDHLRLAS</sequence>